<dbReference type="InterPro" id="IPR000064">
    <property type="entry name" value="NLP_P60_dom"/>
</dbReference>
<comment type="caution">
    <text evidence="7">The sequence shown here is derived from an EMBL/GenBank/DDBJ whole genome shotgun (WGS) entry which is preliminary data.</text>
</comment>
<dbReference type="PANTHER" id="PTHR47359">
    <property type="entry name" value="PEPTIDOGLYCAN DL-ENDOPEPTIDASE CWLO"/>
    <property type="match status" value="1"/>
</dbReference>
<feature type="region of interest" description="Disordered" evidence="5">
    <location>
        <begin position="1"/>
        <end position="22"/>
    </location>
</feature>
<dbReference type="PROSITE" id="PS51935">
    <property type="entry name" value="NLPC_P60"/>
    <property type="match status" value="1"/>
</dbReference>
<dbReference type="InterPro" id="IPR051794">
    <property type="entry name" value="PG_Endopeptidase_C40"/>
</dbReference>
<keyword evidence="2" id="KW-0645">Protease</keyword>
<reference evidence="7 8" key="1">
    <citation type="submission" date="2016-10" db="EMBL/GenBank/DDBJ databases">
        <title>Evaluation of Human, Veterinary and Environmental Mycobacterium chelonae Isolates by Core Genome Phylogenomic Analysis, Targeted Gene Comparison, and Anti-microbial Susceptibility Patterns: A Tale of Mistaken Identities.</title>
        <authorList>
            <person name="Fogelson S.B."/>
            <person name="Camus A.C."/>
            <person name="Lorenz W."/>
            <person name="Vasireddy R."/>
            <person name="Vasireddy S."/>
            <person name="Smith T."/>
            <person name="Brown-Elliott B.A."/>
            <person name="Wallace R.J.Jr."/>
            <person name="Hasan N.A."/>
            <person name="Reischl U."/>
            <person name="Sanchez S."/>
        </authorList>
    </citation>
    <scope>NUCLEOTIDE SEQUENCE [LARGE SCALE GENOMIC DNA]</scope>
    <source>
        <strain evidence="7 8">15515</strain>
    </source>
</reference>
<gene>
    <name evidence="7" type="ORF">BKG82_28055</name>
</gene>
<accession>A0A1S1LFI6</accession>
<evidence type="ECO:0000256" key="4">
    <source>
        <dbReference type="ARBA" id="ARBA00022807"/>
    </source>
</evidence>
<organism evidence="7 8">
    <name type="scientific">Mycobacteroides chelonae</name>
    <name type="common">Mycobacterium chelonae</name>
    <dbReference type="NCBI Taxonomy" id="1774"/>
    <lineage>
        <taxon>Bacteria</taxon>
        <taxon>Bacillati</taxon>
        <taxon>Actinomycetota</taxon>
        <taxon>Actinomycetes</taxon>
        <taxon>Mycobacteriales</taxon>
        <taxon>Mycobacteriaceae</taxon>
        <taxon>Mycobacteroides</taxon>
    </lineage>
</organism>
<comment type="similarity">
    <text evidence="1">Belongs to the peptidase C40 family.</text>
</comment>
<dbReference type="SUPFAM" id="SSF54001">
    <property type="entry name" value="Cysteine proteinases"/>
    <property type="match status" value="1"/>
</dbReference>
<proteinExistence type="inferred from homology"/>
<evidence type="ECO:0000256" key="1">
    <source>
        <dbReference type="ARBA" id="ARBA00007074"/>
    </source>
</evidence>
<dbReference type="AlphaFoldDB" id="A0A1S1LFI6"/>
<evidence type="ECO:0000256" key="2">
    <source>
        <dbReference type="ARBA" id="ARBA00022670"/>
    </source>
</evidence>
<evidence type="ECO:0000256" key="3">
    <source>
        <dbReference type="ARBA" id="ARBA00022801"/>
    </source>
</evidence>
<dbReference type="Pfam" id="PF00877">
    <property type="entry name" value="NLPC_P60"/>
    <property type="match status" value="1"/>
</dbReference>
<dbReference type="EMBL" id="MLIQ01000049">
    <property type="protein sequence ID" value="OHU46064.1"/>
    <property type="molecule type" value="Genomic_DNA"/>
</dbReference>
<feature type="domain" description="NlpC/P60" evidence="6">
    <location>
        <begin position="18"/>
        <end position="168"/>
    </location>
</feature>
<evidence type="ECO:0000313" key="7">
    <source>
        <dbReference type="EMBL" id="OHU46064.1"/>
    </source>
</evidence>
<evidence type="ECO:0000313" key="8">
    <source>
        <dbReference type="Proteomes" id="UP000180043"/>
    </source>
</evidence>
<dbReference type="PANTHER" id="PTHR47359:SF3">
    <property type="entry name" value="NLP_P60 DOMAIN-CONTAINING PROTEIN-RELATED"/>
    <property type="match status" value="1"/>
</dbReference>
<evidence type="ECO:0000256" key="5">
    <source>
        <dbReference type="SAM" id="MobiDB-lite"/>
    </source>
</evidence>
<sequence>MAAVGSVGGGGGGGGPLSGDLQSRLDQFVSQTAGKVEYAWGGGHDPNRPGMSQGVHDYGVADSFGDYKKQGVDCSGFTRWAYSAVTGNDVLGASTSQSQYSSGSSVSAPRSMDLAFPPSAFSGNGGPHHVQLYVGNGMIAEAPESGQTVRVRPVTPGTVFRRFLSEAA</sequence>
<dbReference type="GO" id="GO:0008234">
    <property type="term" value="F:cysteine-type peptidase activity"/>
    <property type="evidence" value="ECO:0007669"/>
    <property type="project" value="UniProtKB-KW"/>
</dbReference>
<keyword evidence="4" id="KW-0788">Thiol protease</keyword>
<dbReference type="GO" id="GO:0006508">
    <property type="term" value="P:proteolysis"/>
    <property type="evidence" value="ECO:0007669"/>
    <property type="project" value="UniProtKB-KW"/>
</dbReference>
<protein>
    <recommendedName>
        <fullName evidence="6">NlpC/P60 domain-containing protein</fullName>
    </recommendedName>
</protein>
<dbReference type="InterPro" id="IPR038765">
    <property type="entry name" value="Papain-like_cys_pep_sf"/>
</dbReference>
<dbReference type="Gene3D" id="3.90.1720.10">
    <property type="entry name" value="endopeptidase domain like (from Nostoc punctiforme)"/>
    <property type="match status" value="1"/>
</dbReference>
<feature type="compositionally biased region" description="Gly residues" evidence="5">
    <location>
        <begin position="1"/>
        <end position="17"/>
    </location>
</feature>
<dbReference type="Proteomes" id="UP000180043">
    <property type="component" value="Unassembled WGS sequence"/>
</dbReference>
<name>A0A1S1LFI6_MYCCH</name>
<keyword evidence="3" id="KW-0378">Hydrolase</keyword>
<evidence type="ECO:0000259" key="6">
    <source>
        <dbReference type="PROSITE" id="PS51935"/>
    </source>
</evidence>